<organism evidence="2 3">
    <name type="scientific">Candidatus Woesebacteria bacterium GW2011_GWA2_40_7b</name>
    <dbReference type="NCBI Taxonomy" id="1618563"/>
    <lineage>
        <taxon>Bacteria</taxon>
        <taxon>Candidatus Woeseibacteriota</taxon>
    </lineage>
</organism>
<keyword evidence="2" id="KW-0808">Transferase</keyword>
<comment type="caution">
    <text evidence="2">The sequence shown here is derived from an EMBL/GenBank/DDBJ whole genome shotgun (WGS) entry which is preliminary data.</text>
</comment>
<dbReference type="STRING" id="1618563.UU12_C0001G0011"/>
<evidence type="ECO:0000259" key="1">
    <source>
        <dbReference type="Pfam" id="PF13847"/>
    </source>
</evidence>
<dbReference type="CDD" id="cd02440">
    <property type="entry name" value="AdoMet_MTases"/>
    <property type="match status" value="1"/>
</dbReference>
<feature type="domain" description="Methyltransferase" evidence="1">
    <location>
        <begin position="27"/>
        <end position="146"/>
    </location>
</feature>
<name>A0A0G0T2Z4_9BACT</name>
<accession>A0A0G0T2Z4</accession>
<proteinExistence type="predicted"/>
<protein>
    <submittedName>
        <fullName evidence="2">Glycosyltransferase</fullName>
    </submittedName>
</protein>
<dbReference type="Gene3D" id="3.40.50.150">
    <property type="entry name" value="Vaccinia Virus protein VP39"/>
    <property type="match status" value="1"/>
</dbReference>
<gene>
    <name evidence="2" type="ORF">UU12_C0001G0011</name>
</gene>
<sequence length="278" mass="31387">MIPDLNMGKELYYEHINRYQFAGGFVKKKKVLDLACGSGYGSKMLSSAGANNVVGLDISRTAIEYAESKYGHDNINFCVGDALKTDLVSGSFDVVVSFEFIEHIIKQNDFIIEIKRLLKSEGILIISTPNKTTYSDKNKFHKKELNAKEFKEILMAHFKYVEMLGQFFWFSNFVIPEKSELVASGSVPSHSGNNSQYLIAICSDKKIENVIPSFVAGNDIDGMDVTQGIQPLGKLMTCLQNETTQLREELEKIKASKTYKLWRYYLEVKSKVLGKKND</sequence>
<dbReference type="InterPro" id="IPR025714">
    <property type="entry name" value="Methyltranfer_dom"/>
</dbReference>
<evidence type="ECO:0000313" key="2">
    <source>
        <dbReference type="EMBL" id="KKR71428.1"/>
    </source>
</evidence>
<dbReference type="PANTHER" id="PTHR43861">
    <property type="entry name" value="TRANS-ACONITATE 2-METHYLTRANSFERASE-RELATED"/>
    <property type="match status" value="1"/>
</dbReference>
<dbReference type="GO" id="GO:0016740">
    <property type="term" value="F:transferase activity"/>
    <property type="evidence" value="ECO:0007669"/>
    <property type="project" value="UniProtKB-KW"/>
</dbReference>
<dbReference type="EMBL" id="LBZK01000001">
    <property type="protein sequence ID" value="KKR71428.1"/>
    <property type="molecule type" value="Genomic_DNA"/>
</dbReference>
<dbReference type="InterPro" id="IPR029063">
    <property type="entry name" value="SAM-dependent_MTases_sf"/>
</dbReference>
<reference evidence="2 3" key="1">
    <citation type="journal article" date="2015" name="Nature">
        <title>rRNA introns, odd ribosomes, and small enigmatic genomes across a large radiation of phyla.</title>
        <authorList>
            <person name="Brown C.T."/>
            <person name="Hug L.A."/>
            <person name="Thomas B.C."/>
            <person name="Sharon I."/>
            <person name="Castelle C.J."/>
            <person name="Singh A."/>
            <person name="Wilkins M.J."/>
            <person name="Williams K.H."/>
            <person name="Banfield J.F."/>
        </authorList>
    </citation>
    <scope>NUCLEOTIDE SEQUENCE [LARGE SCALE GENOMIC DNA]</scope>
</reference>
<dbReference type="Proteomes" id="UP000034562">
    <property type="component" value="Unassembled WGS sequence"/>
</dbReference>
<dbReference type="Pfam" id="PF13847">
    <property type="entry name" value="Methyltransf_31"/>
    <property type="match status" value="1"/>
</dbReference>
<evidence type="ECO:0000313" key="3">
    <source>
        <dbReference type="Proteomes" id="UP000034562"/>
    </source>
</evidence>
<dbReference type="SUPFAM" id="SSF53335">
    <property type="entry name" value="S-adenosyl-L-methionine-dependent methyltransferases"/>
    <property type="match status" value="1"/>
</dbReference>
<dbReference type="AlphaFoldDB" id="A0A0G0T2Z4"/>